<dbReference type="RefSeq" id="WP_013562289.1">
    <property type="nucleotide sequence ID" value="NC_014961.1"/>
</dbReference>
<dbReference type="OrthoDB" id="31576at2157"/>
<feature type="transmembrane region" description="Helical" evidence="1">
    <location>
        <begin position="167"/>
        <end position="194"/>
    </location>
</feature>
<evidence type="ECO:0000313" key="2">
    <source>
        <dbReference type="EMBL" id="ADV65067.1"/>
    </source>
</evidence>
<dbReference type="Proteomes" id="UP000001068">
    <property type="component" value="Chromosome"/>
</dbReference>
<accession>E8R991</accession>
<keyword evidence="3" id="KW-1185">Reference proteome</keyword>
<dbReference type="GeneID" id="10153457"/>
<keyword evidence="1" id="KW-0472">Membrane</keyword>
<dbReference type="eggNOG" id="arCOG02406">
    <property type="taxonomic scope" value="Archaea"/>
</dbReference>
<feature type="transmembrane region" description="Helical" evidence="1">
    <location>
        <begin position="43"/>
        <end position="62"/>
    </location>
</feature>
<evidence type="ECO:0000313" key="3">
    <source>
        <dbReference type="Proteomes" id="UP000001068"/>
    </source>
</evidence>
<dbReference type="HOGENOM" id="CLU_102061_0_0_2"/>
<protein>
    <submittedName>
        <fullName evidence="2">Transmembrane electron transport protein</fullName>
    </submittedName>
</protein>
<sequence length="228" mass="25177" precursor="true">MDSLVLMVVSMALMDSVDPCFFILYAGILASYSMGGLRKITEVALVFISSVFTGYWVFGFLLRGVLRTLPFTPVHLSIIMLIYGVLMVAYGLVSLRRRSDGSGTVCRDDMVECGLTNRLGLRRLAEAGGAVYVAVTGFIASFTLLPCSAGMYIVYNVLMSGAPLWLWIPYTLLYVALFVSPLVLLTLVFVGMARTRIIERLARHQGIIRVLGGLTAILVATYIYYQYH</sequence>
<feature type="transmembrane region" description="Helical" evidence="1">
    <location>
        <begin position="6"/>
        <end position="31"/>
    </location>
</feature>
<evidence type="ECO:0000256" key="1">
    <source>
        <dbReference type="SAM" id="Phobius"/>
    </source>
</evidence>
<dbReference type="STRING" id="765177.Desmu_0762"/>
<dbReference type="AlphaFoldDB" id="E8R991"/>
<name>E8R991_DESM0</name>
<feature type="transmembrane region" description="Helical" evidence="1">
    <location>
        <begin position="74"/>
        <end position="93"/>
    </location>
</feature>
<gene>
    <name evidence="2" type="ordered locus">Desmu_0762</name>
</gene>
<feature type="transmembrane region" description="Helical" evidence="1">
    <location>
        <begin position="206"/>
        <end position="225"/>
    </location>
</feature>
<dbReference type="KEGG" id="dmu:Desmu_0762"/>
<feature type="transmembrane region" description="Helical" evidence="1">
    <location>
        <begin position="130"/>
        <end position="155"/>
    </location>
</feature>
<proteinExistence type="predicted"/>
<reference evidence="2 3" key="2">
    <citation type="journal article" date="2011" name="Stand. Genomic Sci.">
        <title>Complete genome sequence of Desulfurococcus mucosus type strain (O7/1).</title>
        <authorList>
            <person name="Wirth R."/>
            <person name="Chertkov O."/>
            <person name="Held B."/>
            <person name="Lapidus A."/>
            <person name="Nolan M."/>
            <person name="Lucas S."/>
            <person name="Hammon N."/>
            <person name="Deshpande S."/>
            <person name="Cheng J.F."/>
            <person name="Tapia R."/>
            <person name="Han C."/>
            <person name="Goodwin L."/>
            <person name="Pitluck S."/>
            <person name="Liolios K."/>
            <person name="Ioanna P."/>
            <person name="Ivanova N."/>
            <person name="Mavromatis K."/>
            <person name="Mikhailova N."/>
            <person name="Pati A."/>
            <person name="Chen A."/>
            <person name="Palaniappan K."/>
            <person name="Land M."/>
            <person name="Hauser L."/>
            <person name="Chang Y.J."/>
            <person name="Jeffries C.D."/>
            <person name="Bilek Y."/>
            <person name="Hader T."/>
            <person name="Rohde M."/>
            <person name="Spring S."/>
            <person name="Sikorski J."/>
            <person name="Goker M."/>
            <person name="Woyke T."/>
            <person name="Bristow J."/>
            <person name="Eisen J.A."/>
            <person name="Markowitz V."/>
            <person name="Hugenholtz P."/>
            <person name="Kyrpides N.C."/>
            <person name="Klenk H.P."/>
        </authorList>
    </citation>
    <scope>NUCLEOTIDE SEQUENCE [LARGE SCALE GENOMIC DNA]</scope>
    <source>
        <strain evidence="3">ATCC 35584 / DSM 2162 / JCM 9187 / O7/1</strain>
    </source>
</reference>
<keyword evidence="1 2" id="KW-0812">Transmembrane</keyword>
<reference evidence="3" key="1">
    <citation type="submission" date="2010-11" db="EMBL/GenBank/DDBJ databases">
        <title>The complete genome of Desulfurococcus mucosus DSM 2162.</title>
        <authorList>
            <consortium name="US DOE Joint Genome Institute (JGI-PGF)"/>
            <person name="Lucas S."/>
            <person name="Copeland A."/>
            <person name="Lapidus A."/>
            <person name="Bruce D."/>
            <person name="Goodwin L."/>
            <person name="Pitluck S."/>
            <person name="Kyrpides N."/>
            <person name="Mavromatis K."/>
            <person name="Pagani I."/>
            <person name="Ivanova N."/>
            <person name="Ovchinnikova G."/>
            <person name="Chertkov O."/>
            <person name="Held B."/>
            <person name="Brettin T."/>
            <person name="Detter J.C."/>
            <person name="Tapia R."/>
            <person name="Han C."/>
            <person name="Land M."/>
            <person name="Hauser L."/>
            <person name="Markowitz V."/>
            <person name="Cheng J.-F."/>
            <person name="Hugenholtz P."/>
            <person name="Woyke T."/>
            <person name="Wu D."/>
            <person name="Wirth R."/>
            <person name="Bilek Y."/>
            <person name="Hader T."/>
            <person name="Klenk H.-P."/>
            <person name="Eisen J.A."/>
        </authorList>
    </citation>
    <scope>NUCLEOTIDE SEQUENCE [LARGE SCALE GENOMIC DNA]</scope>
    <source>
        <strain evidence="3">ATCC 35584 / DSM 2162 / JCM 9187 / O7/1</strain>
    </source>
</reference>
<dbReference type="EMBL" id="CP002363">
    <property type="protein sequence ID" value="ADV65067.1"/>
    <property type="molecule type" value="Genomic_DNA"/>
</dbReference>
<organism evidence="2 3">
    <name type="scientific">Desulfurococcus mucosus (strain ATCC 35584 / DSM 2162 / JCM 9187 / O7/1)</name>
    <dbReference type="NCBI Taxonomy" id="765177"/>
    <lineage>
        <taxon>Archaea</taxon>
        <taxon>Thermoproteota</taxon>
        <taxon>Thermoprotei</taxon>
        <taxon>Desulfurococcales</taxon>
        <taxon>Desulfurococcaceae</taxon>
        <taxon>Desulfurococcus</taxon>
    </lineage>
</organism>
<keyword evidence="1" id="KW-1133">Transmembrane helix</keyword>